<name>A0ABS2RIE0_9ACTN</name>
<keyword evidence="3" id="KW-1185">Reference proteome</keyword>
<protein>
    <submittedName>
        <fullName evidence="2">Cytoplasmic iron level regulating protein YaaA (DUF328/UPF0246 family)</fullName>
    </submittedName>
</protein>
<dbReference type="PANTHER" id="PTHR30283">
    <property type="entry name" value="PEROXIDE STRESS RESPONSE PROTEIN YAAA"/>
    <property type="match status" value="1"/>
</dbReference>
<dbReference type="Pfam" id="PF03883">
    <property type="entry name" value="H2O2_YaaD"/>
    <property type="match status" value="1"/>
</dbReference>
<evidence type="ECO:0000313" key="3">
    <source>
        <dbReference type="Proteomes" id="UP000704762"/>
    </source>
</evidence>
<sequence>MLVLLPPSEGKAAPRRRGRPTEVGALSFPELASTRDKLIDSLVRLSAEPDAALLLGFGPSLADEVRRNTLLERLPAAPVLEVYTGVLYDALDYATLSSAARRRAGRSLLVQSALWGLVGPRDRIAPYRLAIGSTLPGMGPLAALWRQVLQQPLSRAAGTGVLVDCRSSSYAAAWQPAGELARRTVAVRVFTERDGRRTVVSHQAKHTRGLVARWLLEAPDLARTPAQVAELVGGRLRCELVDQGRRGFALDVLEGT</sequence>
<accession>A0ABS2RIE0</accession>
<proteinExistence type="predicted"/>
<dbReference type="PANTHER" id="PTHR30283:SF4">
    <property type="entry name" value="PEROXIDE STRESS RESISTANCE PROTEIN YAAA"/>
    <property type="match status" value="1"/>
</dbReference>
<gene>
    <name evidence="2" type="ORF">JOE57_001680</name>
</gene>
<feature type="region of interest" description="Disordered" evidence="1">
    <location>
        <begin position="1"/>
        <end position="21"/>
    </location>
</feature>
<reference evidence="2 3" key="1">
    <citation type="submission" date="2021-01" db="EMBL/GenBank/DDBJ databases">
        <title>Sequencing the genomes of 1000 actinobacteria strains.</title>
        <authorList>
            <person name="Klenk H.-P."/>
        </authorList>
    </citation>
    <scope>NUCLEOTIDE SEQUENCE [LARGE SCALE GENOMIC DNA]</scope>
    <source>
        <strain evidence="2 3">DSM 18662</strain>
    </source>
</reference>
<evidence type="ECO:0000256" key="1">
    <source>
        <dbReference type="SAM" id="MobiDB-lite"/>
    </source>
</evidence>
<dbReference type="EMBL" id="JAFBCF010000001">
    <property type="protein sequence ID" value="MBM7798759.1"/>
    <property type="molecule type" value="Genomic_DNA"/>
</dbReference>
<organism evidence="2 3">
    <name type="scientific">Microlunatus panaciterrae</name>
    <dbReference type="NCBI Taxonomy" id="400768"/>
    <lineage>
        <taxon>Bacteria</taxon>
        <taxon>Bacillati</taxon>
        <taxon>Actinomycetota</taxon>
        <taxon>Actinomycetes</taxon>
        <taxon>Propionibacteriales</taxon>
        <taxon>Propionibacteriaceae</taxon>
        <taxon>Microlunatus</taxon>
    </lineage>
</organism>
<evidence type="ECO:0000313" key="2">
    <source>
        <dbReference type="EMBL" id="MBM7798759.1"/>
    </source>
</evidence>
<dbReference type="Proteomes" id="UP000704762">
    <property type="component" value="Unassembled WGS sequence"/>
</dbReference>
<dbReference type="RefSeq" id="WP_204917266.1">
    <property type="nucleotide sequence ID" value="NZ_BAAAQP010000002.1"/>
</dbReference>
<comment type="caution">
    <text evidence="2">The sequence shown here is derived from an EMBL/GenBank/DDBJ whole genome shotgun (WGS) entry which is preliminary data.</text>
</comment>
<dbReference type="InterPro" id="IPR005583">
    <property type="entry name" value="YaaA"/>
</dbReference>